<evidence type="ECO:0000313" key="2">
    <source>
        <dbReference type="Proteomes" id="UP000436027"/>
    </source>
</evidence>
<evidence type="ECO:0000313" key="1">
    <source>
        <dbReference type="EMBL" id="KAB1887519.1"/>
    </source>
</evidence>
<comment type="caution">
    <text evidence="1">The sequence shown here is derived from an EMBL/GenBank/DDBJ whole genome shotgun (WGS) entry which is preliminary data.</text>
</comment>
<reference evidence="1 2" key="1">
    <citation type="submission" date="2019-09" db="EMBL/GenBank/DDBJ databases">
        <title>Whole genome sequencing of Microbacterium maritypicum.</title>
        <authorList>
            <person name="Lenchi N."/>
        </authorList>
    </citation>
    <scope>NUCLEOTIDE SEQUENCE [LARGE SCALE GENOMIC DNA]</scope>
    <source>
        <strain evidence="1 2">DSM 12512</strain>
    </source>
</reference>
<dbReference type="AlphaFoldDB" id="A0AAD3X5B3"/>
<accession>A0AAD3X5B3</accession>
<proteinExistence type="predicted"/>
<gene>
    <name evidence="1" type="ORF">F6W70_09105</name>
</gene>
<protein>
    <submittedName>
        <fullName evidence="1">Uncharacterized protein</fullName>
    </submittedName>
</protein>
<sequence length="132" mass="14461">MFSDIAGVRSALKARLAPALPDHWSIEEHLSQPPTEYRSPLVTFEFTRLESAPEGQTLGTGQVGAAVDIVLGSPKTAEGGGEDDVDQLALTLVQVIDVQSDMYWSTAEKQRLTAGQWVWRVHTIVLTESKEQ</sequence>
<dbReference type="EMBL" id="WAAQ01000001">
    <property type="protein sequence ID" value="KAB1887519.1"/>
    <property type="molecule type" value="Genomic_DNA"/>
</dbReference>
<organism evidence="1 2">
    <name type="scientific">Microbacterium maritypicum</name>
    <name type="common">Microbacterium liquefaciens</name>
    <dbReference type="NCBI Taxonomy" id="33918"/>
    <lineage>
        <taxon>Bacteria</taxon>
        <taxon>Bacillati</taxon>
        <taxon>Actinomycetota</taxon>
        <taxon>Actinomycetes</taxon>
        <taxon>Micrococcales</taxon>
        <taxon>Microbacteriaceae</taxon>
        <taxon>Microbacterium</taxon>
    </lineage>
</organism>
<dbReference type="Proteomes" id="UP000436027">
    <property type="component" value="Unassembled WGS sequence"/>
</dbReference>
<name>A0AAD3X5B3_MICMQ</name>
<dbReference type="RefSeq" id="WP_151486438.1">
    <property type="nucleotide sequence ID" value="NZ_WAAQ01000001.1"/>
</dbReference>